<gene>
    <name evidence="17" type="ORF">CHS0354_041943</name>
</gene>
<keyword evidence="2" id="KW-0325">Glycoprotein</keyword>
<evidence type="ECO:0000256" key="16">
    <source>
        <dbReference type="SAM" id="SignalP"/>
    </source>
</evidence>
<evidence type="ECO:0000256" key="1">
    <source>
        <dbReference type="ARBA" id="ARBA00007028"/>
    </source>
</evidence>
<comment type="catalytic activity">
    <reaction evidence="13">
        <text>2 1-acyl-sn-glycero-3-phospho-(1'-sn-glycerol) = 1-acyl-sn-glycero-3-phospho-(3'-acyl-sn-1'-glycerol) + sn-glycero-3-phospho-(1'-sn-glycerol)</text>
        <dbReference type="Rhea" id="RHEA:77619"/>
        <dbReference type="ChEBI" id="CHEBI:64717"/>
        <dbReference type="ChEBI" id="CHEBI:64840"/>
        <dbReference type="ChEBI" id="CHEBI:232628"/>
    </reaction>
    <physiologicalReaction direction="left-to-right" evidence="13">
        <dbReference type="Rhea" id="RHEA:77620"/>
    </physiologicalReaction>
</comment>
<feature type="signal peptide" evidence="16">
    <location>
        <begin position="1"/>
        <end position="26"/>
    </location>
</feature>
<comment type="catalytic activity">
    <reaction evidence="12">
        <text>2 1-hexadecanoyl-sn-glycero-3-phospho-(1'-sn-glycerol) = 1-hexadecanoyl-sn-glycero-3-phospho-(3'-hexadecanoyl-1'-sn-glycerol) + sn-glycero-3-phospho-(1'-sn-glycerol)</text>
        <dbReference type="Rhea" id="RHEA:77607"/>
        <dbReference type="ChEBI" id="CHEBI:64717"/>
        <dbReference type="ChEBI" id="CHEBI:75158"/>
        <dbReference type="ChEBI" id="CHEBI:232639"/>
    </reaction>
    <physiologicalReaction direction="left-to-right" evidence="12">
        <dbReference type="Rhea" id="RHEA:77608"/>
    </physiologicalReaction>
</comment>
<organism evidence="17 18">
    <name type="scientific">Potamilus streckersoni</name>
    <dbReference type="NCBI Taxonomy" id="2493646"/>
    <lineage>
        <taxon>Eukaryota</taxon>
        <taxon>Metazoa</taxon>
        <taxon>Spiralia</taxon>
        <taxon>Lophotrochozoa</taxon>
        <taxon>Mollusca</taxon>
        <taxon>Bivalvia</taxon>
        <taxon>Autobranchia</taxon>
        <taxon>Heteroconchia</taxon>
        <taxon>Palaeoheterodonta</taxon>
        <taxon>Unionida</taxon>
        <taxon>Unionoidea</taxon>
        <taxon>Unionidae</taxon>
        <taxon>Ambleminae</taxon>
        <taxon>Lampsilini</taxon>
        <taxon>Potamilus</taxon>
    </lineage>
</organism>
<dbReference type="EMBL" id="JAEAOA010002352">
    <property type="protein sequence ID" value="KAK3606311.1"/>
    <property type="molecule type" value="Genomic_DNA"/>
</dbReference>
<evidence type="ECO:0000256" key="2">
    <source>
        <dbReference type="ARBA" id="ARBA00023180"/>
    </source>
</evidence>
<reference evidence="17" key="1">
    <citation type="journal article" date="2021" name="Genome Biol. Evol.">
        <title>A High-Quality Reference Genome for a Parasitic Bivalve with Doubly Uniparental Inheritance (Bivalvia: Unionida).</title>
        <authorList>
            <person name="Smith C.H."/>
        </authorList>
    </citation>
    <scope>NUCLEOTIDE SEQUENCE</scope>
    <source>
        <strain evidence="17">CHS0354</strain>
    </source>
</reference>
<comment type="catalytic activity">
    <reaction evidence="10">
        <text>2 1-tetradecanoyl-sn-glycero-3-phospho-(1'-sn-glycerol) = 1-tetradecanoyl-sn-glycero-3-phospho-(3'-tetradecanoyl-1'-sn-glycerol) + sn-glycero-3-phospho-(1'-sn-glycerol)</text>
        <dbReference type="Rhea" id="RHEA:77611"/>
        <dbReference type="ChEBI" id="CHEBI:64717"/>
        <dbReference type="ChEBI" id="CHEBI:72826"/>
        <dbReference type="ChEBI" id="CHEBI:232640"/>
    </reaction>
    <physiologicalReaction direction="left-to-right" evidence="10">
        <dbReference type="Rhea" id="RHEA:77612"/>
    </physiologicalReaction>
</comment>
<accession>A0AAE0T9V4</accession>
<evidence type="ECO:0000256" key="15">
    <source>
        <dbReference type="SAM" id="MobiDB-lite"/>
    </source>
</evidence>
<evidence type="ECO:0000256" key="4">
    <source>
        <dbReference type="ARBA" id="ARBA00044532"/>
    </source>
</evidence>
<evidence type="ECO:0000256" key="14">
    <source>
        <dbReference type="ARBA" id="ARBA00051789"/>
    </source>
</evidence>
<evidence type="ECO:0000256" key="12">
    <source>
        <dbReference type="ARBA" id="ARBA00051183"/>
    </source>
</evidence>
<evidence type="ECO:0000256" key="11">
    <source>
        <dbReference type="ARBA" id="ARBA00051022"/>
    </source>
</evidence>
<evidence type="ECO:0000256" key="7">
    <source>
        <dbReference type="ARBA" id="ARBA00044557"/>
    </source>
</evidence>
<name>A0AAE0T9V4_9BIVA</name>
<dbReference type="GO" id="GO:0008474">
    <property type="term" value="F:palmitoyl-(protein) hydrolase activity"/>
    <property type="evidence" value="ECO:0007669"/>
    <property type="project" value="UniProtKB-EC"/>
</dbReference>
<comment type="similarity">
    <text evidence="1">Belongs to the CLN5 family.</text>
</comment>
<dbReference type="GO" id="GO:0005765">
    <property type="term" value="C:lysosomal membrane"/>
    <property type="evidence" value="ECO:0007669"/>
    <property type="project" value="TreeGrafter"/>
</dbReference>
<evidence type="ECO:0000313" key="17">
    <source>
        <dbReference type="EMBL" id="KAK3606311.1"/>
    </source>
</evidence>
<reference evidence="17" key="3">
    <citation type="submission" date="2023-05" db="EMBL/GenBank/DDBJ databases">
        <authorList>
            <person name="Smith C.H."/>
        </authorList>
    </citation>
    <scope>NUCLEOTIDE SEQUENCE</scope>
    <source>
        <strain evidence="17">CHS0354</strain>
        <tissue evidence="17">Mantle</tissue>
    </source>
</reference>
<comment type="catalytic activity">
    <reaction evidence="9">
        <text>S-hexadecanoyl-L-cysteinyl-[protein] + H2O = L-cysteinyl-[protein] + hexadecanoate + H(+)</text>
        <dbReference type="Rhea" id="RHEA:19233"/>
        <dbReference type="Rhea" id="RHEA-COMP:10131"/>
        <dbReference type="Rhea" id="RHEA-COMP:11032"/>
        <dbReference type="ChEBI" id="CHEBI:7896"/>
        <dbReference type="ChEBI" id="CHEBI:15377"/>
        <dbReference type="ChEBI" id="CHEBI:15378"/>
        <dbReference type="ChEBI" id="CHEBI:29950"/>
        <dbReference type="ChEBI" id="CHEBI:74151"/>
        <dbReference type="EC" id="3.1.2.22"/>
    </reaction>
    <physiologicalReaction direction="left-to-right" evidence="9">
        <dbReference type="Rhea" id="RHEA:19234"/>
    </physiologicalReaction>
</comment>
<dbReference type="InterPro" id="IPR026138">
    <property type="entry name" value="CLN5"/>
</dbReference>
<evidence type="ECO:0000256" key="10">
    <source>
        <dbReference type="ARBA" id="ARBA00050455"/>
    </source>
</evidence>
<evidence type="ECO:0000256" key="9">
    <source>
        <dbReference type="ARBA" id="ARBA00047409"/>
    </source>
</evidence>
<feature type="region of interest" description="Disordered" evidence="15">
    <location>
        <begin position="369"/>
        <end position="394"/>
    </location>
</feature>
<evidence type="ECO:0000256" key="8">
    <source>
        <dbReference type="ARBA" id="ARBA00045492"/>
    </source>
</evidence>
<reference evidence="17" key="2">
    <citation type="journal article" date="2021" name="Genome Biol. Evol.">
        <title>Developing a high-quality reference genome for a parasitic bivalve with doubly uniparental inheritance (Bivalvia: Unionida).</title>
        <authorList>
            <person name="Smith C.H."/>
        </authorList>
    </citation>
    <scope>NUCLEOTIDE SEQUENCE</scope>
    <source>
        <strain evidence="17">CHS0354</strain>
        <tissue evidence="17">Mantle</tissue>
    </source>
</reference>
<dbReference type="AlphaFoldDB" id="A0AAE0T9V4"/>
<evidence type="ECO:0000256" key="3">
    <source>
        <dbReference type="ARBA" id="ARBA00044494"/>
    </source>
</evidence>
<evidence type="ECO:0000313" key="18">
    <source>
        <dbReference type="Proteomes" id="UP001195483"/>
    </source>
</evidence>
<comment type="caution">
    <text evidence="17">The sequence shown here is derived from an EMBL/GenBank/DDBJ whole genome shotgun (WGS) entry which is preliminary data.</text>
</comment>
<keyword evidence="16" id="KW-0732">Signal</keyword>
<dbReference type="GO" id="GO:0007040">
    <property type="term" value="P:lysosome organization"/>
    <property type="evidence" value="ECO:0007669"/>
    <property type="project" value="TreeGrafter"/>
</dbReference>
<dbReference type="PANTHER" id="PTHR15380:SF2">
    <property type="entry name" value="CEROID-LIPOFUSCINOSIS NEURONAL PROTEIN 5"/>
    <property type="match status" value="1"/>
</dbReference>
<evidence type="ECO:0000256" key="5">
    <source>
        <dbReference type="ARBA" id="ARBA00044547"/>
    </source>
</evidence>
<evidence type="ECO:0000256" key="13">
    <source>
        <dbReference type="ARBA" id="ARBA00051553"/>
    </source>
</evidence>
<comment type="catalytic activity">
    <reaction evidence="11">
        <text>2 1-(9Z-octadecenoyl)-sn-glycero-3-phospho-(1'-sn-glycerol) = 1-(9Z-octadecenoyl)-sn-glycero-3-phospho-(3'-(9Z-octadecenoyl)-1'-sn-glycerol) + sn-glycero-3-phospho-(1'-sn-glycerol)</text>
        <dbReference type="Rhea" id="RHEA:77599"/>
        <dbReference type="ChEBI" id="CHEBI:64717"/>
        <dbReference type="ChEBI" id="CHEBI:72828"/>
        <dbReference type="ChEBI" id="CHEBI:232637"/>
    </reaction>
    <physiologicalReaction direction="left-to-right" evidence="11">
        <dbReference type="Rhea" id="RHEA:77600"/>
    </physiologicalReaction>
</comment>
<sequence>MMADTGSCCNLVCLLIMSNSFHLVSSFKWPVPYKRFSERPPTNPYCQAGLIGFCPTGEVPDTMPKFHLEDRVEVWALKAPVWEFKFGDLLEKFHIMHDAMAFNNLDTGQNYTMEWYELFQLFNCTFPHLLENDTLLWCNQGAACIYDGVDDLHWSQNGTLVKVAEITGDIFNQFAMWALNDNKTGIYYETWTVEEEPGGKMWFDSYDCASFVLRAFDKLYGLGAKFNHSVHLNYTRIHLYSHEPQYLGNASVVFGPGANKTLVKDIDQFYAKFQSHQSMKELIEHLIEAYEEIFKDGKFYFFYNFEYWFLPMKSPYMKITFNEVPLPGRSETDLFQREKKPVSHYDDKTGLSHVNSKQVLQESLSVSNDDKNTLHFKGSDDDKDTLHFKGSDGH</sequence>
<comment type="function">
    <text evidence="3">Exhibits palmitoyl protein thioesterase (S-depalmitoylation) activity in vitro and most likely plays a role in protein S-depalmitoylation.</text>
</comment>
<dbReference type="GO" id="GO:0016798">
    <property type="term" value="F:hydrolase activity, acting on glycosyl bonds"/>
    <property type="evidence" value="ECO:0007669"/>
    <property type="project" value="TreeGrafter"/>
</dbReference>
<dbReference type="Pfam" id="PF15014">
    <property type="entry name" value="CLN5"/>
    <property type="match status" value="1"/>
</dbReference>
<dbReference type="PANTHER" id="PTHR15380">
    <property type="entry name" value="CEROID-LIPOFUSCINOSIS, NEURONAL 5"/>
    <property type="match status" value="1"/>
</dbReference>
<evidence type="ECO:0000256" key="6">
    <source>
        <dbReference type="ARBA" id="ARBA00044556"/>
    </source>
</evidence>
<comment type="catalytic activity">
    <reaction evidence="14">
        <text>2 1-octadecanoyl-sn-glycero-3-phospho-(1'-sn-glycerol) = 1-octadecanoyl-sn-glycero-3-phospho-(3'-octadecanoyl-1'-sn-glycerol) + sn-glycero-3-phospho-(1'-sn-glycerol)</text>
        <dbReference type="Rhea" id="RHEA:77603"/>
        <dbReference type="ChEBI" id="CHEBI:64717"/>
        <dbReference type="ChEBI" id="CHEBI:72827"/>
        <dbReference type="ChEBI" id="CHEBI:232638"/>
    </reaction>
    <physiologicalReaction direction="left-to-right" evidence="14">
        <dbReference type="Rhea" id="RHEA:77604"/>
    </physiologicalReaction>
</comment>
<keyword evidence="18" id="KW-1185">Reference proteome</keyword>
<proteinExistence type="inferred from homology"/>
<protein>
    <recommendedName>
        <fullName evidence="4">Bis(monoacylglycero)phosphate synthase CLN5</fullName>
    </recommendedName>
    <alternativeName>
        <fullName evidence="5">Ceroid-lipofuscinosis neuronal protein 5</fullName>
    </alternativeName>
    <alternativeName>
        <fullName evidence="7">Palmitoyl protein thioesterase CLN5</fullName>
    </alternativeName>
    <alternativeName>
        <fullName evidence="6">S-depalmitoylase CLN5</fullName>
    </alternativeName>
</protein>
<feature type="chain" id="PRO_5042012131" description="Bis(monoacylglycero)phosphate synthase CLN5" evidence="16">
    <location>
        <begin position="27"/>
        <end position="394"/>
    </location>
</feature>
<comment type="function">
    <text evidence="8">Catalyzes the synthesis of bis(monoacylglycero)phosphate (BMP) via transacylation of 2 molecules of lysophosphatidylglycerol (LPG). BMP also known as lysobisphosphatidic acid plays a key role in the formation of intraluminal vesicles and in maintaining intracellular cholesterol homeostasis. Can use only LPG as the exclusive lysophospholipid acyl donor for base exchange and displays BMP synthase activity towards various LPGs (LPG 14:0, LPG 16:0, LPG 18:0, LPG 18:1) with a higher preference for longer chain lengths. Plays a role in influencing the retrograde trafficking of lysosomal sorting receptors SORT1 and IGF2R from the endosomes to the trans-Golgi network by controlling the recruitment of retromer complex to the endosomal membrane. Regulates the localization and activation of RAB7A which is required to recruit the retromer complex to the endosomal membrane.</text>
</comment>
<dbReference type="Proteomes" id="UP001195483">
    <property type="component" value="Unassembled WGS sequence"/>
</dbReference>